<name>A0ABS7QJA5_9ACTN</name>
<gene>
    <name evidence="2" type="ORF">K7862_36355</name>
</gene>
<dbReference type="EMBL" id="JAINZZ010000105">
    <property type="protein sequence ID" value="MBY8883068.1"/>
    <property type="molecule type" value="Genomic_DNA"/>
</dbReference>
<dbReference type="RefSeq" id="WP_222969946.1">
    <property type="nucleotide sequence ID" value="NZ_JAINZZ010000105.1"/>
</dbReference>
<dbReference type="PROSITE" id="PS51257">
    <property type="entry name" value="PROKAR_LIPOPROTEIN"/>
    <property type="match status" value="1"/>
</dbReference>
<evidence type="ECO:0000256" key="1">
    <source>
        <dbReference type="SAM" id="SignalP"/>
    </source>
</evidence>
<keyword evidence="1" id="KW-0732">Signal</keyword>
<feature type="chain" id="PRO_5046544922" evidence="1">
    <location>
        <begin position="36"/>
        <end position="408"/>
    </location>
</feature>
<feature type="signal peptide" evidence="1">
    <location>
        <begin position="1"/>
        <end position="35"/>
    </location>
</feature>
<proteinExistence type="predicted"/>
<evidence type="ECO:0000313" key="3">
    <source>
        <dbReference type="Proteomes" id="UP000778578"/>
    </source>
</evidence>
<sequence length="408" mass="40418">MKSLSLLRPARGAALAAPLVVACALAGLSAGPAGAAPSVTARPATATTWTALDLGTLGGATSKATALDAGTVVGESATADGATHAFAYDRDSGVLSDLGSLGGTSSTAVAVHGRYVAGNSTTAGDAATHGFVYDLRRHRMTDLGTLGGTTSTVTAFRGGIVVGSASTGGDAATHAFAYDLGTRVMTDLGSLAGPAGTSTAVDIAKGRYVVGNSSVAGEPASVTHGFVHDLVTGTTTDIGTHGGSYSRISDVSGRTVVGTQGVPAGGTGLPHGFAYDLDTGTWTDLGHSPFLDLRVSGRQVVGWDGQTGWAQDLRTGVVTHLGTKGVTQPMAITGKVAVGDQFAVNSFAFAYRTDTAVLTQMPALGGLNSGAVAVDAHGAVAGSAATTPPDPYTSNGPFHAVLWTPSSC</sequence>
<dbReference type="NCBIfam" id="TIGR02913">
    <property type="entry name" value="HAF_rpt"/>
    <property type="match status" value="2"/>
</dbReference>
<organism evidence="2 3">
    <name type="scientific">Actinacidiphila acidipaludis</name>
    <dbReference type="NCBI Taxonomy" id="2873382"/>
    <lineage>
        <taxon>Bacteria</taxon>
        <taxon>Bacillati</taxon>
        <taxon>Actinomycetota</taxon>
        <taxon>Actinomycetes</taxon>
        <taxon>Kitasatosporales</taxon>
        <taxon>Streptomycetaceae</taxon>
        <taxon>Actinacidiphila</taxon>
    </lineage>
</organism>
<evidence type="ECO:0000313" key="2">
    <source>
        <dbReference type="EMBL" id="MBY8883068.1"/>
    </source>
</evidence>
<comment type="caution">
    <text evidence="2">The sequence shown here is derived from an EMBL/GenBank/DDBJ whole genome shotgun (WGS) entry which is preliminary data.</text>
</comment>
<keyword evidence="3" id="KW-1185">Reference proteome</keyword>
<reference evidence="2 3" key="1">
    <citation type="submission" date="2021-08" db="EMBL/GenBank/DDBJ databases">
        <title>WGS of actinomycetes from Thailand.</title>
        <authorList>
            <person name="Thawai C."/>
        </authorList>
    </citation>
    <scope>NUCLEOTIDE SEQUENCE [LARGE SCALE GENOMIC DNA]</scope>
    <source>
        <strain evidence="2 3">PLK6-54</strain>
    </source>
</reference>
<dbReference type="InterPro" id="IPR014262">
    <property type="entry name" value="HAF_rpt"/>
</dbReference>
<protein>
    <submittedName>
        <fullName evidence="2">Uncharacterized protein</fullName>
    </submittedName>
</protein>
<accession>A0ABS7QJA5</accession>
<dbReference type="Proteomes" id="UP000778578">
    <property type="component" value="Unassembled WGS sequence"/>
</dbReference>